<evidence type="ECO:0000313" key="2">
    <source>
        <dbReference type="EMBL" id="KAK7691567.1"/>
    </source>
</evidence>
<sequence length="78" mass="8619">MRSSALPRSLSHCWFMALYSLAGSRLILNLRMAAAKSKPDSTTSEQTARTRHTDYDVDLGTIFTFQAGESSFNTSIPC</sequence>
<evidence type="ECO:0008006" key="4">
    <source>
        <dbReference type="Google" id="ProtNLM"/>
    </source>
</evidence>
<evidence type="ECO:0000256" key="1">
    <source>
        <dbReference type="SAM" id="SignalP"/>
    </source>
</evidence>
<organism evidence="2 3">
    <name type="scientific">Cerrena zonata</name>
    <dbReference type="NCBI Taxonomy" id="2478898"/>
    <lineage>
        <taxon>Eukaryota</taxon>
        <taxon>Fungi</taxon>
        <taxon>Dikarya</taxon>
        <taxon>Basidiomycota</taxon>
        <taxon>Agaricomycotina</taxon>
        <taxon>Agaricomycetes</taxon>
        <taxon>Polyporales</taxon>
        <taxon>Cerrenaceae</taxon>
        <taxon>Cerrena</taxon>
    </lineage>
</organism>
<name>A0AAW0GG27_9APHY</name>
<reference evidence="2 3" key="1">
    <citation type="submission" date="2022-09" db="EMBL/GenBank/DDBJ databases">
        <authorList>
            <person name="Palmer J.M."/>
        </authorList>
    </citation>
    <scope>NUCLEOTIDE SEQUENCE [LARGE SCALE GENOMIC DNA]</scope>
    <source>
        <strain evidence="2 3">DSM 7382</strain>
    </source>
</reference>
<dbReference type="AlphaFoldDB" id="A0AAW0GG27"/>
<feature type="chain" id="PRO_5043575512" description="Secreted protein" evidence="1">
    <location>
        <begin position="25"/>
        <end position="78"/>
    </location>
</feature>
<keyword evidence="1" id="KW-0732">Signal</keyword>
<proteinExistence type="predicted"/>
<keyword evidence="3" id="KW-1185">Reference proteome</keyword>
<feature type="signal peptide" evidence="1">
    <location>
        <begin position="1"/>
        <end position="24"/>
    </location>
</feature>
<evidence type="ECO:0000313" key="3">
    <source>
        <dbReference type="Proteomes" id="UP001385951"/>
    </source>
</evidence>
<accession>A0AAW0GG27</accession>
<protein>
    <recommendedName>
        <fullName evidence="4">Secreted protein</fullName>
    </recommendedName>
</protein>
<dbReference type="EMBL" id="JASBNA010000005">
    <property type="protein sequence ID" value="KAK7691567.1"/>
    <property type="molecule type" value="Genomic_DNA"/>
</dbReference>
<comment type="caution">
    <text evidence="2">The sequence shown here is derived from an EMBL/GenBank/DDBJ whole genome shotgun (WGS) entry which is preliminary data.</text>
</comment>
<dbReference type="Proteomes" id="UP001385951">
    <property type="component" value="Unassembled WGS sequence"/>
</dbReference>
<gene>
    <name evidence="2" type="ORF">QCA50_004966</name>
</gene>